<dbReference type="Proteomes" id="UP000198727">
    <property type="component" value="Unassembled WGS sequence"/>
</dbReference>
<dbReference type="STRING" id="587909.SAMN05421810_103264"/>
<proteinExistence type="predicted"/>
<dbReference type="RefSeq" id="WP_134046094.1">
    <property type="nucleotide sequence ID" value="NZ_FOWW01000003.1"/>
</dbReference>
<sequence length="149" mass="16800">MVILSLIVVSAGAPVFMVDLSTRSSGVVVVAWVMIACLAFSAVMIWRAWTLGIDVKDSGVVVHNWLRSHHLPWQEISRFMLFDGGMSVRRVQLVVHTTDKRIVKSSAYSLQAQQAMTRIHRTEFDSQVRRIITELNRSLKARRAEPTAP</sequence>
<gene>
    <name evidence="2" type="ORF">SAMN05421810_103264</name>
</gene>
<evidence type="ECO:0000313" key="2">
    <source>
        <dbReference type="EMBL" id="SFP73993.1"/>
    </source>
</evidence>
<evidence type="ECO:0000256" key="1">
    <source>
        <dbReference type="SAM" id="Phobius"/>
    </source>
</evidence>
<dbReference type="EMBL" id="FOWW01000003">
    <property type="protein sequence ID" value="SFP73993.1"/>
    <property type="molecule type" value="Genomic_DNA"/>
</dbReference>
<organism evidence="2 3">
    <name type="scientific">Amycolatopsis arida</name>
    <dbReference type="NCBI Taxonomy" id="587909"/>
    <lineage>
        <taxon>Bacteria</taxon>
        <taxon>Bacillati</taxon>
        <taxon>Actinomycetota</taxon>
        <taxon>Actinomycetes</taxon>
        <taxon>Pseudonocardiales</taxon>
        <taxon>Pseudonocardiaceae</taxon>
        <taxon>Amycolatopsis</taxon>
    </lineage>
</organism>
<feature type="transmembrane region" description="Helical" evidence="1">
    <location>
        <begin position="27"/>
        <end position="46"/>
    </location>
</feature>
<keyword evidence="1" id="KW-0812">Transmembrane</keyword>
<keyword evidence="1" id="KW-1133">Transmembrane helix</keyword>
<keyword evidence="1" id="KW-0472">Membrane</keyword>
<accession>A0A1I5STC4</accession>
<protein>
    <submittedName>
        <fullName evidence="2">PH domain-containing protein</fullName>
    </submittedName>
</protein>
<name>A0A1I5STC4_9PSEU</name>
<evidence type="ECO:0000313" key="3">
    <source>
        <dbReference type="Proteomes" id="UP000198727"/>
    </source>
</evidence>
<reference evidence="3" key="1">
    <citation type="submission" date="2016-10" db="EMBL/GenBank/DDBJ databases">
        <authorList>
            <person name="Varghese N."/>
            <person name="Submissions S."/>
        </authorList>
    </citation>
    <scope>NUCLEOTIDE SEQUENCE [LARGE SCALE GENOMIC DNA]</scope>
    <source>
        <strain evidence="3">CGMCC 4.5579</strain>
    </source>
</reference>
<dbReference type="OrthoDB" id="4242328at2"/>
<dbReference type="AlphaFoldDB" id="A0A1I5STC4"/>
<keyword evidence="3" id="KW-1185">Reference proteome</keyword>